<comment type="subcellular location">
    <subcellularLocation>
        <location evidence="1">Secreted</location>
    </subcellularLocation>
</comment>
<keyword evidence="3" id="KW-0964">Secreted</keyword>
<evidence type="ECO:0000256" key="1">
    <source>
        <dbReference type="ARBA" id="ARBA00004613"/>
    </source>
</evidence>
<dbReference type="PRINTS" id="PR00821">
    <property type="entry name" value="TAGLIPASE"/>
</dbReference>
<dbReference type="InterPro" id="IPR000734">
    <property type="entry name" value="TAG_lipase"/>
</dbReference>
<dbReference type="PANTHER" id="PTHR11610">
    <property type="entry name" value="LIPASE"/>
    <property type="match status" value="1"/>
</dbReference>
<comment type="similarity">
    <text evidence="2 4">Belongs to the AB hydrolase superfamily. Lipase family.</text>
</comment>
<dbReference type="CDD" id="cd00707">
    <property type="entry name" value="Pancreat_lipase_like"/>
    <property type="match status" value="1"/>
</dbReference>
<dbReference type="InterPro" id="IPR002350">
    <property type="entry name" value="Kazal_dom"/>
</dbReference>
<evidence type="ECO:0000313" key="8">
    <source>
        <dbReference type="Proteomes" id="UP000005408"/>
    </source>
</evidence>
<dbReference type="GO" id="GO:0016298">
    <property type="term" value="F:lipase activity"/>
    <property type="evidence" value="ECO:0007669"/>
    <property type="project" value="InterPro"/>
</dbReference>
<sequence>MQFFFTLVLVLATWCGLHCQHLDDLRQRDGGMGRVGGGLCGSCRRTYRPVCGVDEETYLNNCFARCSRVPVQCYKRCPCSSNSACDRCPVHYSPVCGTDEQTYDNQCFAQCSGTIVRCRGTCPCSSHNCACPYTYRPVCGSDGQTYPNECQASCRGISVRCEQRCPCIDNCDCPQIYRPVCGDDRRTYENSCEARCRGVSIRCEGNCPCSNCACPRINDPVCGSDLRTYTNSCLARCNKGRKGNTDTKLKAESMAATLQILQSFLFISTIFVSCEGWWLAKKERCYRHIGCFSDYKPFNNLNILGKKYLPDSPAKIKPRFYLFTQQNISVDEELFPYNRIAISSSGFDSRRMTVVIIHGFSATSHDYRLTDLRKAFLEKYDYNVVMVDWSPGADHVNYLQAAANTRVVGAVTAGLLEALRDAKDLDLAQLHLVGHSLGAHICGYVGRRLKGIGRITGLDPAGPFFEDTKTPVRLDPSDATFVDVIHTDGRKYFGFGIIIPVGHVDFYPNKGKHQPACKTNTFGTIRKLVSAKLDSLSADIACSHMRSILLFTESVRSSCRFRACCDTCPIQCTTMGLNVDRDVRGSYRLTTNCASPFCRG</sequence>
<feature type="chain" id="PRO_5036455868" description="Kazal-like domain-containing protein" evidence="5">
    <location>
        <begin position="20"/>
        <end position="600"/>
    </location>
</feature>
<evidence type="ECO:0000256" key="2">
    <source>
        <dbReference type="ARBA" id="ARBA00010701"/>
    </source>
</evidence>
<feature type="domain" description="Kazal-like" evidence="6">
    <location>
        <begin position="208"/>
        <end position="256"/>
    </location>
</feature>
<evidence type="ECO:0000259" key="6">
    <source>
        <dbReference type="PROSITE" id="PS51465"/>
    </source>
</evidence>
<accession>A0A8W8MEL9</accession>
<dbReference type="AlphaFoldDB" id="A0A8W8MEL9"/>
<dbReference type="Gene3D" id="3.40.50.1820">
    <property type="entry name" value="alpha/beta hydrolase"/>
    <property type="match status" value="1"/>
</dbReference>
<keyword evidence="5" id="KW-0732">Signal</keyword>
<dbReference type="InterPro" id="IPR033906">
    <property type="entry name" value="Lipase_N"/>
</dbReference>
<dbReference type="EnsemblMetazoa" id="G31999.1">
    <property type="protein sequence ID" value="G31999.1:cds"/>
    <property type="gene ID" value="G31999"/>
</dbReference>
<keyword evidence="8" id="KW-1185">Reference proteome</keyword>
<reference evidence="7" key="1">
    <citation type="submission" date="2022-08" db="UniProtKB">
        <authorList>
            <consortium name="EnsemblMetazoa"/>
        </authorList>
    </citation>
    <scope>IDENTIFICATION</scope>
    <source>
        <strain evidence="7">05x7-T-G4-1.051#20</strain>
    </source>
</reference>
<evidence type="ECO:0000313" key="7">
    <source>
        <dbReference type="EnsemblMetazoa" id="G31999.1:cds"/>
    </source>
</evidence>
<dbReference type="Proteomes" id="UP000005408">
    <property type="component" value="Unassembled WGS sequence"/>
</dbReference>
<feature type="domain" description="Kazal-like" evidence="6">
    <location>
        <begin position="80"/>
        <end position="122"/>
    </location>
</feature>
<evidence type="ECO:0000256" key="4">
    <source>
        <dbReference type="RuleBase" id="RU004262"/>
    </source>
</evidence>
<feature type="domain" description="Kazal-like" evidence="6">
    <location>
        <begin position="34"/>
        <end position="79"/>
    </location>
</feature>
<dbReference type="Gene3D" id="3.30.60.30">
    <property type="match status" value="5"/>
</dbReference>
<dbReference type="SUPFAM" id="SSF100895">
    <property type="entry name" value="Kazal-type serine protease inhibitors"/>
    <property type="match status" value="5"/>
</dbReference>
<dbReference type="InterPro" id="IPR013818">
    <property type="entry name" value="Lipase"/>
</dbReference>
<dbReference type="PROSITE" id="PS00282">
    <property type="entry name" value="KAZAL_1"/>
    <property type="match status" value="2"/>
</dbReference>
<name>A0A8W8MEL9_MAGGI</name>
<dbReference type="CDD" id="cd00104">
    <property type="entry name" value="KAZAL_FS"/>
    <property type="match status" value="2"/>
</dbReference>
<dbReference type="Pfam" id="PF00151">
    <property type="entry name" value="Lipase"/>
    <property type="match status" value="1"/>
</dbReference>
<dbReference type="PROSITE" id="PS51465">
    <property type="entry name" value="KAZAL_2"/>
    <property type="match status" value="5"/>
</dbReference>
<dbReference type="Pfam" id="PF00050">
    <property type="entry name" value="Kazal_1"/>
    <property type="match status" value="2"/>
</dbReference>
<feature type="domain" description="Kazal-like" evidence="6">
    <location>
        <begin position="170"/>
        <end position="207"/>
    </location>
</feature>
<dbReference type="SUPFAM" id="SSF53474">
    <property type="entry name" value="alpha/beta-Hydrolases"/>
    <property type="match status" value="1"/>
</dbReference>
<evidence type="ECO:0000256" key="5">
    <source>
        <dbReference type="SAM" id="SignalP"/>
    </source>
</evidence>
<dbReference type="GO" id="GO:0016042">
    <property type="term" value="P:lipid catabolic process"/>
    <property type="evidence" value="ECO:0007669"/>
    <property type="project" value="TreeGrafter"/>
</dbReference>
<dbReference type="GO" id="GO:0005615">
    <property type="term" value="C:extracellular space"/>
    <property type="evidence" value="ECO:0007669"/>
    <property type="project" value="TreeGrafter"/>
</dbReference>
<dbReference type="Pfam" id="PF07648">
    <property type="entry name" value="Kazal_2"/>
    <property type="match status" value="3"/>
</dbReference>
<protein>
    <recommendedName>
        <fullName evidence="6">Kazal-like domain-containing protein</fullName>
    </recommendedName>
</protein>
<dbReference type="PANTHER" id="PTHR11610:SF178">
    <property type="entry name" value="LIPASE MEMBER H-A-LIKE PROTEIN"/>
    <property type="match status" value="1"/>
</dbReference>
<proteinExistence type="inferred from homology"/>
<dbReference type="SMART" id="SM00280">
    <property type="entry name" value="KAZAL"/>
    <property type="match status" value="5"/>
</dbReference>
<evidence type="ECO:0000256" key="3">
    <source>
        <dbReference type="ARBA" id="ARBA00022525"/>
    </source>
</evidence>
<feature type="domain" description="Kazal-like" evidence="6">
    <location>
        <begin position="123"/>
        <end position="169"/>
    </location>
</feature>
<feature type="signal peptide" evidence="5">
    <location>
        <begin position="1"/>
        <end position="19"/>
    </location>
</feature>
<dbReference type="InterPro" id="IPR029058">
    <property type="entry name" value="AB_hydrolase_fold"/>
</dbReference>
<dbReference type="InterPro" id="IPR036058">
    <property type="entry name" value="Kazal_dom_sf"/>
</dbReference>
<organism evidence="7 8">
    <name type="scientific">Magallana gigas</name>
    <name type="common">Pacific oyster</name>
    <name type="synonym">Crassostrea gigas</name>
    <dbReference type="NCBI Taxonomy" id="29159"/>
    <lineage>
        <taxon>Eukaryota</taxon>
        <taxon>Metazoa</taxon>
        <taxon>Spiralia</taxon>
        <taxon>Lophotrochozoa</taxon>
        <taxon>Mollusca</taxon>
        <taxon>Bivalvia</taxon>
        <taxon>Autobranchia</taxon>
        <taxon>Pteriomorphia</taxon>
        <taxon>Ostreida</taxon>
        <taxon>Ostreoidea</taxon>
        <taxon>Ostreidae</taxon>
        <taxon>Magallana</taxon>
    </lineage>
</organism>